<dbReference type="PANTHER" id="PTHR40697:SF2">
    <property type="entry name" value="ATP-NAD KINASE-RELATED"/>
    <property type="match status" value="1"/>
</dbReference>
<sequence length="376" mass="39806">MSLFHLGLIINPLAGLGGPAALKGSDGVAAEALALGATPRAAERTRIALECLRPVASRLQFLTFAGPMGADLLAELGYAHRVVGSAGDGPTCAEHTRQAVQLLQEAGCALILFAGGDGTARDVCSAAREDQPVLGIPAGVKIHSGVYAISPRAAGEMARRLVEGGLVRLASGEVRDIDEAALREGKVSARWYGELCVPVEGEFMQHVKQAGMESEELVLVDLADWLQESWEDGVRYVFGPGSTLHGLAANLGLETTLLGVDVIENGVVIARDVTEAQLFELVDRQPTRLLVTAIGGQGHIIGRGNQQISPRVLRAIGLEHLRVVATKRKLATLEGRPLLVDSGDPALDESFPDALRVWAGYKEELLYPLGWGGQNT</sequence>
<comment type="caution">
    <text evidence="2">The sequence shown here is derived from an EMBL/GenBank/DDBJ whole genome shotgun (WGS) entry which is preliminary data.</text>
</comment>
<dbReference type="InterPro" id="IPR016064">
    <property type="entry name" value="NAD/diacylglycerol_kinase_sf"/>
</dbReference>
<dbReference type="GO" id="GO:0005524">
    <property type="term" value="F:ATP binding"/>
    <property type="evidence" value="ECO:0007669"/>
    <property type="project" value="UniProtKB-ARBA"/>
</dbReference>
<organism evidence="2 3">
    <name type="scientific">Aquipseudomonas ullengensis</name>
    <dbReference type="NCBI Taxonomy" id="2759166"/>
    <lineage>
        <taxon>Bacteria</taxon>
        <taxon>Pseudomonadati</taxon>
        <taxon>Pseudomonadota</taxon>
        <taxon>Gammaproteobacteria</taxon>
        <taxon>Pseudomonadales</taxon>
        <taxon>Pseudomonadaceae</taxon>
        <taxon>Aquipseudomonas</taxon>
    </lineage>
</organism>
<dbReference type="PANTHER" id="PTHR40697">
    <property type="entry name" value="ACETOIN CATABOLISM PROTEIN X"/>
    <property type="match status" value="1"/>
</dbReference>
<evidence type="ECO:0000313" key="3">
    <source>
        <dbReference type="Proteomes" id="UP000542720"/>
    </source>
</evidence>
<keyword evidence="1" id="KW-0963">Cytoplasm</keyword>
<dbReference type="Pfam" id="PF01513">
    <property type="entry name" value="NAD_kinase"/>
    <property type="match status" value="1"/>
</dbReference>
<dbReference type="InterPro" id="IPR039065">
    <property type="entry name" value="AcoX-like"/>
</dbReference>
<gene>
    <name evidence="2" type="ORF">H3H51_13995</name>
</gene>
<reference evidence="2 3" key="1">
    <citation type="submission" date="2020-08" db="EMBL/GenBank/DDBJ databases">
        <authorList>
            <person name="Kim C.M."/>
        </authorList>
    </citation>
    <scope>NUCLEOTIDE SEQUENCE [LARGE SCALE GENOMIC DNA]</scope>
    <source>
        <strain evidence="2 3">UL070</strain>
    </source>
</reference>
<keyword evidence="2" id="KW-0808">Transferase</keyword>
<protein>
    <submittedName>
        <fullName evidence="2">ATP-NAD kinase family protein</fullName>
    </submittedName>
</protein>
<dbReference type="EMBL" id="JACJUD010000004">
    <property type="protein sequence ID" value="MBB2496137.1"/>
    <property type="molecule type" value="Genomic_DNA"/>
</dbReference>
<dbReference type="InterPro" id="IPR011386">
    <property type="entry name" value="Put_ATP-NAD_kin"/>
</dbReference>
<dbReference type="GO" id="GO:0006741">
    <property type="term" value="P:NADP+ biosynthetic process"/>
    <property type="evidence" value="ECO:0007669"/>
    <property type="project" value="InterPro"/>
</dbReference>
<dbReference type="RefSeq" id="WP_183089666.1">
    <property type="nucleotide sequence ID" value="NZ_JACJUD010000004.1"/>
</dbReference>
<dbReference type="GO" id="GO:0003951">
    <property type="term" value="F:NAD+ kinase activity"/>
    <property type="evidence" value="ECO:0007669"/>
    <property type="project" value="InterPro"/>
</dbReference>
<evidence type="ECO:0000256" key="1">
    <source>
        <dbReference type="ARBA" id="ARBA00022490"/>
    </source>
</evidence>
<evidence type="ECO:0000313" key="2">
    <source>
        <dbReference type="EMBL" id="MBB2496137.1"/>
    </source>
</evidence>
<accession>A0A7W4LN03</accession>
<dbReference type="AlphaFoldDB" id="A0A7W4LN03"/>
<dbReference type="SUPFAM" id="SSF111331">
    <property type="entry name" value="NAD kinase/diacylglycerol kinase-like"/>
    <property type="match status" value="1"/>
</dbReference>
<dbReference type="InterPro" id="IPR002504">
    <property type="entry name" value="NADK"/>
</dbReference>
<dbReference type="Proteomes" id="UP000542720">
    <property type="component" value="Unassembled WGS sequence"/>
</dbReference>
<dbReference type="GO" id="GO:0051287">
    <property type="term" value="F:NAD binding"/>
    <property type="evidence" value="ECO:0007669"/>
    <property type="project" value="UniProtKB-ARBA"/>
</dbReference>
<dbReference type="InterPro" id="IPR017438">
    <property type="entry name" value="ATP-NAD_kinase_N"/>
</dbReference>
<dbReference type="Pfam" id="PF20143">
    <property type="entry name" value="NAD_kinase_C"/>
    <property type="match status" value="1"/>
</dbReference>
<dbReference type="PIRSF" id="PIRSF016907">
    <property type="entry name" value="Kin_ATP-NAD"/>
    <property type="match status" value="1"/>
</dbReference>
<keyword evidence="3" id="KW-1185">Reference proteome</keyword>
<keyword evidence="2" id="KW-0418">Kinase</keyword>
<dbReference type="Gene3D" id="3.40.50.10330">
    <property type="entry name" value="Probable inorganic polyphosphate/atp-NAD kinase, domain 1"/>
    <property type="match status" value="1"/>
</dbReference>
<name>A0A7W4LN03_9GAMM</name>
<proteinExistence type="predicted"/>